<accession>A0A2S6GZY2</accession>
<keyword evidence="6" id="KW-1185">Reference proteome</keyword>
<comment type="caution">
    <text evidence="5">The sequence shown here is derived from an EMBL/GenBank/DDBJ whole genome shotgun (WGS) entry which is preliminary data.</text>
</comment>
<name>A0A2S6GZY2_9GAMM</name>
<evidence type="ECO:0000259" key="4">
    <source>
        <dbReference type="Pfam" id="PF01420"/>
    </source>
</evidence>
<keyword evidence="2" id="KW-0680">Restriction system</keyword>
<evidence type="ECO:0000313" key="6">
    <source>
        <dbReference type="Proteomes" id="UP000238071"/>
    </source>
</evidence>
<dbReference type="CDD" id="cd17243">
    <property type="entry name" value="RMtype1_S_AchA6I-TRD2-CR2_like"/>
    <property type="match status" value="1"/>
</dbReference>
<proteinExistence type="inferred from homology"/>
<feature type="domain" description="Type I restriction modification DNA specificity" evidence="4">
    <location>
        <begin position="50"/>
        <end position="201"/>
    </location>
</feature>
<dbReference type="PANTHER" id="PTHR30408">
    <property type="entry name" value="TYPE-1 RESTRICTION ENZYME ECOKI SPECIFICITY PROTEIN"/>
    <property type="match status" value="1"/>
</dbReference>
<dbReference type="RefSeq" id="WP_104424057.1">
    <property type="nucleotide sequence ID" value="NZ_PTIY01000008.1"/>
</dbReference>
<feature type="domain" description="Type I restriction modification DNA specificity" evidence="4">
    <location>
        <begin position="268"/>
        <end position="418"/>
    </location>
</feature>
<dbReference type="InterPro" id="IPR052021">
    <property type="entry name" value="Type-I_RS_S_subunit"/>
</dbReference>
<dbReference type="OrthoDB" id="9798929at2"/>
<gene>
    <name evidence="5" type="ORF">B0F88_108149</name>
</gene>
<evidence type="ECO:0000256" key="2">
    <source>
        <dbReference type="ARBA" id="ARBA00022747"/>
    </source>
</evidence>
<dbReference type="InterPro" id="IPR044946">
    <property type="entry name" value="Restrct_endonuc_typeI_TRD_sf"/>
</dbReference>
<dbReference type="Gene3D" id="3.90.220.20">
    <property type="entry name" value="DNA methylase specificity domains"/>
    <property type="match status" value="2"/>
</dbReference>
<evidence type="ECO:0000313" key="5">
    <source>
        <dbReference type="EMBL" id="PPK70794.1"/>
    </source>
</evidence>
<reference evidence="5 6" key="1">
    <citation type="submission" date="2018-02" db="EMBL/GenBank/DDBJ databases">
        <title>Subsurface microbial communities from deep shales in Ohio and West Virginia, USA.</title>
        <authorList>
            <person name="Wrighton K."/>
        </authorList>
    </citation>
    <scope>NUCLEOTIDE SEQUENCE [LARGE SCALE GENOMIC DNA]</scope>
    <source>
        <strain evidence="5 6">OWC-G53F</strain>
    </source>
</reference>
<dbReference type="InterPro" id="IPR000055">
    <property type="entry name" value="Restrct_endonuc_typeI_TRD"/>
</dbReference>
<evidence type="ECO:0000256" key="3">
    <source>
        <dbReference type="ARBA" id="ARBA00023125"/>
    </source>
</evidence>
<dbReference type="GO" id="GO:0009307">
    <property type="term" value="P:DNA restriction-modification system"/>
    <property type="evidence" value="ECO:0007669"/>
    <property type="project" value="UniProtKB-KW"/>
</dbReference>
<dbReference type="GO" id="GO:0003677">
    <property type="term" value="F:DNA binding"/>
    <property type="evidence" value="ECO:0007669"/>
    <property type="project" value="UniProtKB-KW"/>
</dbReference>
<sequence>MKNEAIEVSASEDTGLRCANPTYAVDWPILPLEECLDALIDYRGKTPEKTNAGIPLVTAKIIKGGRIEKASEFISKDGYDAWMRRGIPQAGDVVMTTEAPLGEVAQLGKEKIALAQRVVTLRGKLGLLDSTYLLYLLQTEEMQKQLKARASGTTVLGIKQSELRKISVTLPPIDLQRSSASVLAAIDARIDILRETNATLEAIAQALFKSWFVDFDPVRAKQQGREPEGAVQECTSAAEGRMPVVALDTETAALFPDSFEELELGLVPSGWRNLAFTDTVKVIGGGTPKTSMPEYWDGDIPWFSVVDAPATTDVFVIDTTKHISVQGLNNSSTKLLPEGTTIISARGTVGRLALVGREMAMNQSCYGLRGKADDAYFTYFSTYRLVESLKQRSHGSVFDTITTETMKGVFVIYPDTKVIHAFETVLNPVMNRIKANLEQAQTLTALRDTLLPRLISGQLRLPDAEALAEEAGA</sequence>
<dbReference type="SUPFAM" id="SSF116734">
    <property type="entry name" value="DNA methylase specificity domain"/>
    <property type="match status" value="2"/>
</dbReference>
<dbReference type="PANTHER" id="PTHR30408:SF13">
    <property type="entry name" value="TYPE I RESTRICTION ENZYME HINDI SPECIFICITY SUBUNIT"/>
    <property type="match status" value="1"/>
</dbReference>
<dbReference type="Proteomes" id="UP000238071">
    <property type="component" value="Unassembled WGS sequence"/>
</dbReference>
<dbReference type="EMBL" id="PTIY01000008">
    <property type="protein sequence ID" value="PPK70794.1"/>
    <property type="molecule type" value="Genomic_DNA"/>
</dbReference>
<organism evidence="5 6">
    <name type="scientific">Methylobacter tundripaludum</name>
    <dbReference type="NCBI Taxonomy" id="173365"/>
    <lineage>
        <taxon>Bacteria</taxon>
        <taxon>Pseudomonadati</taxon>
        <taxon>Pseudomonadota</taxon>
        <taxon>Gammaproteobacteria</taxon>
        <taxon>Methylococcales</taxon>
        <taxon>Methylococcaceae</taxon>
        <taxon>Methylobacter</taxon>
    </lineage>
</organism>
<dbReference type="Pfam" id="PF01420">
    <property type="entry name" value="Methylase_S"/>
    <property type="match status" value="2"/>
</dbReference>
<dbReference type="AlphaFoldDB" id="A0A2S6GZY2"/>
<evidence type="ECO:0000256" key="1">
    <source>
        <dbReference type="ARBA" id="ARBA00010923"/>
    </source>
</evidence>
<keyword evidence="3" id="KW-0238">DNA-binding</keyword>
<dbReference type="CDD" id="cd17246">
    <property type="entry name" value="RMtype1_S_SonII-TRD2-CR2_like"/>
    <property type="match status" value="1"/>
</dbReference>
<comment type="similarity">
    <text evidence="1">Belongs to the type-I restriction system S methylase family.</text>
</comment>
<protein>
    <submittedName>
        <fullName evidence="5">Type I restriction enzyme S subunit</fullName>
    </submittedName>
</protein>